<dbReference type="InterPro" id="IPR037721">
    <property type="entry name" value="Ferlin"/>
</dbReference>
<dbReference type="SMART" id="SM00239">
    <property type="entry name" value="C2"/>
    <property type="match status" value="4"/>
</dbReference>
<dbReference type="InterPro" id="IPR000008">
    <property type="entry name" value="C2_dom"/>
</dbReference>
<keyword evidence="3" id="KW-0677">Repeat</keyword>
<keyword evidence="4 6" id="KW-1133">Transmembrane helix</keyword>
<dbReference type="EMBL" id="FO082871">
    <property type="protein sequence ID" value="SIO73437.1"/>
    <property type="molecule type" value="Genomic_DNA"/>
</dbReference>
<evidence type="ECO:0000313" key="8">
    <source>
        <dbReference type="EMBL" id="SIO73437.1"/>
    </source>
</evidence>
<keyword evidence="9" id="KW-1185">Reference proteome</keyword>
<name>A0A1N6LX36_BABMR</name>
<feature type="transmembrane region" description="Helical" evidence="6">
    <location>
        <begin position="1271"/>
        <end position="1292"/>
    </location>
</feature>
<sequence>MQNYSVKVDIHEAKDVVFFDPSSESEVIPQLFVKVITCGTYQQTPVKPESSNSIFKCSFNFNSNFDKREFDRNRIIFEVHHSYRIYTHLIGVHAFGFPLIYSKPQHCIHRSWVQIISPTHPSKNKGYLLVSVGIFGPGDNVPVFKDSSMISDGDRFRRELDLNPTLYVLNVNIHRGEDIKFTRTASIEPSVRVRFGGIEAQTAKIAGNPNPEWQTGVYIPCLTPNYDGLVTVDVLNRNDELVYSHNLDFASLLKKGIYGKWLNIFYGPNNSNFFSSLTGYIDTLHHETDYGGRILISSSLTQVQTLPQIGTRVCKPIPDPPANQCAVWVDIYEVIPLVDTNEMIKIGCSFGPHSIYSGLLELTKDKSYVVTDQAGRLDEIVALVPESCDNPWDVFIYCIVPIDPYRVEGGTRIAWQRIPFSDAFDSEFRPKWYQLSSFTNGEPDKLSVLISVTVKKITASTCRPERLGYNISKFIFRAMIYEALRVPLFSHTYPDPYVHIELGRYTIQTNVARQTTNPTYYQSFELEIMLPENLFLAPDIKLQIYNDTKSGGDNLLCAGMFPLDQVPLEWSKAPKWVEMTTNNVYFGNPKILVAFELLPLEVYQENPERFEFFDDIRPTVYPSLVSLLLIGIRMFQPIEEPRVLISFGQHSGIYEDSGRPSFGSGSNWNFLRNFDFQLNLPKRMQHHVQLQFTVIDNETNIGLGQVTLNSLLPWLDEEEKRECAEMFKPYDFSSTQTESDSRLSKGIKMIGNSPLPPDDVDYLNVRLDESIEHICLEKKGFERKKTAARIVSMKTFNGIFEMGDRAGASASGVLTNSLDFDLEVEDCKGMERDEIPYEYECDINEDELPYYRAPIFKCTSVGYPETIGFLKYYCSVTQLASSTDGLDDRGAIRKIEKERMKIEKRRADIMNAYATATDLVIRAYILQAKGLCASSGSKDIASYIWIRSNDCEEGKIGGLPRSMNDSTNVKNHGFNPEFNICYRLGCSLPDDAILKISVMNKGSLTDEEIGTTIVDIEDRYFSKIVSQMLEQDTIPIELRTLKLFGSSVSHGTLRGWYEIMDATESRKRPVKALTNYDSQDYEMRVVIWDVRNVVMKDASSISMFVRGVYQQENETLEHDTDVHYNSKDGSGVFNWRFIYSVKIPTEYTILNLQIRNYTVIQSYETICQVSFDLSSDFQRARKGSGPYYLPKMWIDCTHPSFGTDVRGQIQIEVSIIPIADAQIFPVGEGRKEPNKDPYLPPVLENRDFMGWKGIAETIGYATSAIMSGLRWTGVWVGVAGGIATILFLIVLFK</sequence>
<evidence type="ECO:0000259" key="7">
    <source>
        <dbReference type="PROSITE" id="PS50004"/>
    </source>
</evidence>
<dbReference type="RefSeq" id="XP_021337536.1">
    <property type="nucleotide sequence ID" value="XM_021482951.1"/>
</dbReference>
<gene>
    <name evidence="8" type="ORF">BMR1_01G03030</name>
</gene>
<reference evidence="8 9" key="2">
    <citation type="journal article" date="2013" name="PLoS ONE">
        <title>Whole genome mapping and re-organization of the nuclear and mitochondrial genomes of Babesia microti isolates.</title>
        <authorList>
            <person name="Cornillot E."/>
            <person name="Dassouli A."/>
            <person name="Garg A."/>
            <person name="Pachikara N."/>
            <person name="Randazzo S."/>
            <person name="Depoix D."/>
            <person name="Carcy B."/>
            <person name="Delbecq S."/>
            <person name="Frutos R."/>
            <person name="Silva J.C."/>
            <person name="Sutton R."/>
            <person name="Krause P.J."/>
            <person name="Mamoun C.B."/>
        </authorList>
    </citation>
    <scope>NUCLEOTIDE SEQUENCE [LARGE SCALE GENOMIC DNA]</scope>
    <source>
        <strain evidence="8 9">RI</strain>
    </source>
</reference>
<dbReference type="KEGG" id="bmic:BMR1_01G03030"/>
<evidence type="ECO:0000256" key="1">
    <source>
        <dbReference type="ARBA" id="ARBA00004167"/>
    </source>
</evidence>
<proteinExistence type="predicted"/>
<keyword evidence="5 6" id="KW-0472">Membrane</keyword>
<organism evidence="8 9">
    <name type="scientific">Babesia microti (strain RI)</name>
    <dbReference type="NCBI Taxonomy" id="1133968"/>
    <lineage>
        <taxon>Eukaryota</taxon>
        <taxon>Sar</taxon>
        <taxon>Alveolata</taxon>
        <taxon>Apicomplexa</taxon>
        <taxon>Aconoidasida</taxon>
        <taxon>Piroplasmida</taxon>
        <taxon>Babesiidae</taxon>
        <taxon>Babesia</taxon>
    </lineage>
</organism>
<feature type="domain" description="C2" evidence="7">
    <location>
        <begin position="463"/>
        <end position="577"/>
    </location>
</feature>
<dbReference type="InterPro" id="IPR012968">
    <property type="entry name" value="FerIin_dom"/>
</dbReference>
<dbReference type="GO" id="GO:0007009">
    <property type="term" value="P:plasma membrane organization"/>
    <property type="evidence" value="ECO:0007669"/>
    <property type="project" value="TreeGrafter"/>
</dbReference>
<reference evidence="8 9" key="1">
    <citation type="journal article" date="2012" name="Nucleic Acids Res.">
        <title>Sequencing of the smallest Apicomplexan genome from the human pathogen Babesia microti.</title>
        <authorList>
            <person name="Cornillot E."/>
            <person name="Hadj-Kaddour K."/>
            <person name="Dassouli A."/>
            <person name="Noel B."/>
            <person name="Ranwez V."/>
            <person name="Vacherie B."/>
            <person name="Augagneur Y."/>
            <person name="Bres V."/>
            <person name="Duclos A."/>
            <person name="Randazzo S."/>
            <person name="Carcy B."/>
            <person name="Debierre-Grockiego F."/>
            <person name="Delbecq S."/>
            <person name="Moubri-Menage K."/>
            <person name="Shams-Eldin H."/>
            <person name="Usmani-Brown S."/>
            <person name="Bringaud F."/>
            <person name="Wincker P."/>
            <person name="Vivares C.P."/>
            <person name="Schwarz R.T."/>
            <person name="Schetters T.P."/>
            <person name="Krause P.J."/>
            <person name="Gorenflot A."/>
            <person name="Berry V."/>
            <person name="Barbe V."/>
            <person name="Ben Mamoun C."/>
        </authorList>
    </citation>
    <scope>NUCLEOTIDE SEQUENCE [LARGE SCALE GENOMIC DNA]</scope>
    <source>
        <strain evidence="8 9">RI</strain>
    </source>
</reference>
<keyword evidence="2 6" id="KW-0812">Transmembrane</keyword>
<dbReference type="PANTHER" id="PTHR12546:SF33">
    <property type="entry name" value="SPERM VESICLE FUSION PROTEIN FER-1"/>
    <property type="match status" value="1"/>
</dbReference>
<evidence type="ECO:0000256" key="2">
    <source>
        <dbReference type="ARBA" id="ARBA00022692"/>
    </source>
</evidence>
<evidence type="ECO:0000256" key="5">
    <source>
        <dbReference type="ARBA" id="ARBA00023136"/>
    </source>
</evidence>
<reference evidence="8 9" key="3">
    <citation type="journal article" date="2016" name="Sci. Rep.">
        <title>Genome-wide diversity and gene expression profiling of Babesia microti isolates identify polymorphic genes that mediate host-pathogen interactions.</title>
        <authorList>
            <person name="Silva J.C."/>
            <person name="Cornillot E."/>
            <person name="McCracken C."/>
            <person name="Usmani-Brown S."/>
            <person name="Dwivedi A."/>
            <person name="Ifeonu O.O."/>
            <person name="Crabtree J."/>
            <person name="Gotia H.T."/>
            <person name="Virji A.Z."/>
            <person name="Reynes C."/>
            <person name="Colinge J."/>
            <person name="Kumar V."/>
            <person name="Lawres L."/>
            <person name="Pazzi J.E."/>
            <person name="Pablo J.V."/>
            <person name="Hung C."/>
            <person name="Brancato J."/>
            <person name="Kumari P."/>
            <person name="Orvis J."/>
            <person name="Tretina K."/>
            <person name="Chibucos M."/>
            <person name="Ott S."/>
            <person name="Sadzewicz L."/>
            <person name="Sengamalay N."/>
            <person name="Shetty A.C."/>
            <person name="Su Q."/>
            <person name="Tallon L."/>
            <person name="Fraser C.M."/>
            <person name="Frutos R."/>
            <person name="Molina D.M."/>
            <person name="Krause P.J."/>
            <person name="Ben Mamoun C."/>
        </authorList>
    </citation>
    <scope>NUCLEOTIDE SEQUENCE [LARGE SCALE GENOMIC DNA]</scope>
    <source>
        <strain evidence="8 9">RI</strain>
    </source>
</reference>
<protein>
    <submittedName>
        <fullName evidence="8">Myoferlin</fullName>
    </submittedName>
</protein>
<dbReference type="SMART" id="SM01202">
    <property type="entry name" value="FerI"/>
    <property type="match status" value="1"/>
</dbReference>
<feature type="domain" description="C2" evidence="7">
    <location>
        <begin position="894"/>
        <end position="1029"/>
    </location>
</feature>
<dbReference type="OrthoDB" id="270970at2759"/>
<feature type="domain" description="C2" evidence="7">
    <location>
        <begin position="1"/>
        <end position="113"/>
    </location>
</feature>
<comment type="subcellular location">
    <subcellularLocation>
        <location evidence="1">Membrane</location>
        <topology evidence="1">Single-pass membrane protein</topology>
    </subcellularLocation>
</comment>
<evidence type="ECO:0000256" key="6">
    <source>
        <dbReference type="SAM" id="Phobius"/>
    </source>
</evidence>
<dbReference type="PANTHER" id="PTHR12546">
    <property type="entry name" value="FER-1-LIKE"/>
    <property type="match status" value="1"/>
</dbReference>
<evidence type="ECO:0000256" key="3">
    <source>
        <dbReference type="ARBA" id="ARBA00022737"/>
    </source>
</evidence>
<evidence type="ECO:0000313" key="9">
    <source>
        <dbReference type="Proteomes" id="UP000002899"/>
    </source>
</evidence>
<accession>A0A1N6LX36</accession>
<dbReference type="Gene3D" id="2.60.40.150">
    <property type="entry name" value="C2 domain"/>
    <property type="match status" value="4"/>
</dbReference>
<dbReference type="InterPro" id="IPR037724">
    <property type="entry name" value="C2E_Ferlin"/>
</dbReference>
<dbReference type="CDD" id="cd04037">
    <property type="entry name" value="C2E_Ferlin"/>
    <property type="match status" value="1"/>
</dbReference>
<dbReference type="Proteomes" id="UP000002899">
    <property type="component" value="Chromosome I"/>
</dbReference>
<evidence type="ECO:0000256" key="4">
    <source>
        <dbReference type="ARBA" id="ARBA00022989"/>
    </source>
</evidence>
<dbReference type="PROSITE" id="PS50004">
    <property type="entry name" value="C2"/>
    <property type="match status" value="4"/>
</dbReference>
<feature type="domain" description="C2" evidence="7">
    <location>
        <begin position="150"/>
        <end position="262"/>
    </location>
</feature>
<dbReference type="SUPFAM" id="SSF49562">
    <property type="entry name" value="C2 domain (Calcium/lipid-binding domain, CaLB)"/>
    <property type="match status" value="5"/>
</dbReference>
<dbReference type="GeneID" id="24423681"/>
<dbReference type="InterPro" id="IPR035892">
    <property type="entry name" value="C2_domain_sf"/>
</dbReference>
<dbReference type="CDD" id="cd00030">
    <property type="entry name" value="C2"/>
    <property type="match status" value="1"/>
</dbReference>
<dbReference type="Pfam" id="PF00168">
    <property type="entry name" value="C2"/>
    <property type="match status" value="4"/>
</dbReference>
<dbReference type="VEuPathDB" id="PiroplasmaDB:BMR1_01G03030"/>
<dbReference type="GO" id="GO:0016020">
    <property type="term" value="C:membrane"/>
    <property type="evidence" value="ECO:0007669"/>
    <property type="project" value="UniProtKB-SubCell"/>
</dbReference>